<evidence type="ECO:0000259" key="2">
    <source>
        <dbReference type="Pfam" id="PF01182"/>
    </source>
</evidence>
<evidence type="ECO:0000313" key="4">
    <source>
        <dbReference type="Proteomes" id="UP000624325"/>
    </source>
</evidence>
<dbReference type="PANTHER" id="PTHR11280:SF6">
    <property type="entry name" value="GLUCOSAMINE-6-PHOSPHATE ISOMERASE NAGB"/>
    <property type="match status" value="1"/>
</dbReference>
<dbReference type="SUPFAM" id="SSF100950">
    <property type="entry name" value="NagB/RpiA/CoA transferase-like"/>
    <property type="match status" value="1"/>
</dbReference>
<accession>A0ABQ4C3Q2</accession>
<protein>
    <submittedName>
        <fullName evidence="3">Glucosamine-6-phosphate deaminase</fullName>
    </submittedName>
</protein>
<comment type="caution">
    <text evidence="3">The sequence shown here is derived from an EMBL/GenBank/DDBJ whole genome shotgun (WGS) entry which is preliminary data.</text>
</comment>
<dbReference type="InterPro" id="IPR004547">
    <property type="entry name" value="Glucosamine6P_isomerase"/>
</dbReference>
<organism evidence="3 4">
    <name type="scientific">Asanoa iriomotensis</name>
    <dbReference type="NCBI Taxonomy" id="234613"/>
    <lineage>
        <taxon>Bacteria</taxon>
        <taxon>Bacillati</taxon>
        <taxon>Actinomycetota</taxon>
        <taxon>Actinomycetes</taxon>
        <taxon>Micromonosporales</taxon>
        <taxon>Micromonosporaceae</taxon>
        <taxon>Asanoa</taxon>
    </lineage>
</organism>
<dbReference type="RefSeq" id="WP_203703553.1">
    <property type="nucleotide sequence ID" value="NZ_BAAALU010000016.1"/>
</dbReference>
<evidence type="ECO:0000313" key="3">
    <source>
        <dbReference type="EMBL" id="GIF57387.1"/>
    </source>
</evidence>
<keyword evidence="1" id="KW-0119">Carbohydrate metabolism</keyword>
<dbReference type="PANTHER" id="PTHR11280">
    <property type="entry name" value="GLUCOSAMINE-6-PHOSPHATE ISOMERASE"/>
    <property type="match status" value="1"/>
</dbReference>
<sequence>MTGEYPAVRVAASEAELARAAAAFTATALRSAVARTGAARVVMATGNSQLAFVRRLAAEEIPWSAVTVFHMDEYIGIGPDHPASFRRWIRDHVAAPFRPRAVHYIDGDAIAADECDRYEHLLRAAPIDLTCMGIGENGHLAFNEPHDADFDDDRWVRQVTLTDASIAQQVGEGHFATADDVPRSAISLTIPALLAASRVQVVVPEARKAHAVRDSLTADISPACPATILRRAAHATLFLDPDSAGLVDLGNRR</sequence>
<dbReference type="Proteomes" id="UP000624325">
    <property type="component" value="Unassembled WGS sequence"/>
</dbReference>
<feature type="domain" description="Glucosamine/galactosamine-6-phosphate isomerase" evidence="2">
    <location>
        <begin position="13"/>
        <end position="233"/>
    </location>
</feature>
<dbReference type="Gene3D" id="3.40.50.1360">
    <property type="match status" value="1"/>
</dbReference>
<dbReference type="Pfam" id="PF01182">
    <property type="entry name" value="Glucosamine_iso"/>
    <property type="match status" value="1"/>
</dbReference>
<dbReference type="EMBL" id="BONC01000022">
    <property type="protein sequence ID" value="GIF57387.1"/>
    <property type="molecule type" value="Genomic_DNA"/>
</dbReference>
<name>A0ABQ4C3Q2_9ACTN</name>
<reference evidence="3 4" key="1">
    <citation type="submission" date="2021-01" db="EMBL/GenBank/DDBJ databases">
        <title>Whole genome shotgun sequence of Asanoa iriomotensis NBRC 100142.</title>
        <authorList>
            <person name="Komaki H."/>
            <person name="Tamura T."/>
        </authorList>
    </citation>
    <scope>NUCLEOTIDE SEQUENCE [LARGE SCALE GENOMIC DNA]</scope>
    <source>
        <strain evidence="3 4">NBRC 100142</strain>
    </source>
</reference>
<keyword evidence="4" id="KW-1185">Reference proteome</keyword>
<gene>
    <name evidence="3" type="primary">nagB_1</name>
    <name evidence="3" type="ORF">Air01nite_34820</name>
</gene>
<dbReference type="CDD" id="cd01399">
    <property type="entry name" value="GlcN6P_deaminase"/>
    <property type="match status" value="1"/>
</dbReference>
<dbReference type="InterPro" id="IPR006148">
    <property type="entry name" value="Glc/Gal-6P_isomerase"/>
</dbReference>
<proteinExistence type="predicted"/>
<dbReference type="InterPro" id="IPR037171">
    <property type="entry name" value="NagB/RpiA_transferase-like"/>
</dbReference>
<evidence type="ECO:0000256" key="1">
    <source>
        <dbReference type="ARBA" id="ARBA00023277"/>
    </source>
</evidence>